<organism evidence="1">
    <name type="scientific">Solanum chilense</name>
    <name type="common">Tomato</name>
    <name type="synonym">Lycopersicon chilense</name>
    <dbReference type="NCBI Taxonomy" id="4083"/>
    <lineage>
        <taxon>Eukaryota</taxon>
        <taxon>Viridiplantae</taxon>
        <taxon>Streptophyta</taxon>
        <taxon>Embryophyta</taxon>
        <taxon>Tracheophyta</taxon>
        <taxon>Spermatophyta</taxon>
        <taxon>Magnoliopsida</taxon>
        <taxon>eudicotyledons</taxon>
        <taxon>Gunneridae</taxon>
        <taxon>Pentapetalae</taxon>
        <taxon>asterids</taxon>
        <taxon>lamiids</taxon>
        <taxon>Solanales</taxon>
        <taxon>Solanaceae</taxon>
        <taxon>Solanoideae</taxon>
        <taxon>Solaneae</taxon>
        <taxon>Solanum</taxon>
        <taxon>Solanum subgen. Lycopersicon</taxon>
    </lineage>
</organism>
<sequence>NKDSICWKSVKTRLGRRTSRWIVVVTTDRYGLRRPILVQFLLLISSLPSMASMTDRHRYNGPSRVFVPKKLILLESGYWDYFSELHHEPAAWTVIDTTDRHGLRNPTLGQSSLSFFSRCTMLPHTDRHKRVGPSQAP</sequence>
<feature type="non-terminal residue" evidence="1">
    <location>
        <position position="1"/>
    </location>
</feature>
<reference evidence="1" key="1">
    <citation type="submission" date="2019-05" db="EMBL/GenBank/DDBJ databases">
        <title>The de novo reference genome and transcriptome assemblies of the wild tomato species Solanum chilense.</title>
        <authorList>
            <person name="Stam R."/>
            <person name="Nosenko T."/>
            <person name="Hoerger A.C."/>
            <person name="Stephan W."/>
            <person name="Seidel M.A."/>
            <person name="Kuhn J.M.M."/>
            <person name="Haberer G."/>
            <person name="Tellier A."/>
        </authorList>
    </citation>
    <scope>NUCLEOTIDE SEQUENCE</scope>
    <source>
        <tissue evidence="1">Mature leaves</tissue>
    </source>
</reference>
<dbReference type="EMBL" id="RXGB01000257">
    <property type="protein sequence ID" value="TMX04316.1"/>
    <property type="molecule type" value="Genomic_DNA"/>
</dbReference>
<protein>
    <submittedName>
        <fullName evidence="1">Uncharacterized protein</fullName>
    </submittedName>
</protein>
<gene>
    <name evidence="1" type="ORF">EJD97_009982</name>
</gene>
<comment type="caution">
    <text evidence="1">The sequence shown here is derived from an EMBL/GenBank/DDBJ whole genome shotgun (WGS) entry which is preliminary data.</text>
</comment>
<evidence type="ECO:0000313" key="1">
    <source>
        <dbReference type="EMBL" id="TMX04316.1"/>
    </source>
</evidence>
<dbReference type="AlphaFoldDB" id="A0A6N2CCL9"/>
<proteinExistence type="predicted"/>
<accession>A0A6N2CCL9</accession>
<name>A0A6N2CCL9_SOLCI</name>